<feature type="region of interest" description="Disordered" evidence="1">
    <location>
        <begin position="1"/>
        <end position="44"/>
    </location>
</feature>
<gene>
    <name evidence="2" type="ORF">OJF2_78970</name>
</gene>
<evidence type="ECO:0000313" key="2">
    <source>
        <dbReference type="EMBL" id="QEH39282.1"/>
    </source>
</evidence>
<reference evidence="2 3" key="1">
    <citation type="submission" date="2019-08" db="EMBL/GenBank/DDBJ databases">
        <title>Deep-cultivation of Planctomycetes and their phenomic and genomic characterization uncovers novel biology.</title>
        <authorList>
            <person name="Wiegand S."/>
            <person name="Jogler M."/>
            <person name="Boedeker C."/>
            <person name="Pinto D."/>
            <person name="Vollmers J."/>
            <person name="Rivas-Marin E."/>
            <person name="Kohn T."/>
            <person name="Peeters S.H."/>
            <person name="Heuer A."/>
            <person name="Rast P."/>
            <person name="Oberbeckmann S."/>
            <person name="Bunk B."/>
            <person name="Jeske O."/>
            <person name="Meyerdierks A."/>
            <person name="Storesund J.E."/>
            <person name="Kallscheuer N."/>
            <person name="Luecker S."/>
            <person name="Lage O.M."/>
            <person name="Pohl T."/>
            <person name="Merkel B.J."/>
            <person name="Hornburger P."/>
            <person name="Mueller R.-W."/>
            <person name="Bruemmer F."/>
            <person name="Labrenz M."/>
            <person name="Spormann A.M."/>
            <person name="Op den Camp H."/>
            <person name="Overmann J."/>
            <person name="Amann R."/>
            <person name="Jetten M.S.M."/>
            <person name="Mascher T."/>
            <person name="Medema M.H."/>
            <person name="Devos D.P."/>
            <person name="Kaster A.-K."/>
            <person name="Ovreas L."/>
            <person name="Rohde M."/>
            <person name="Galperin M.Y."/>
            <person name="Jogler C."/>
        </authorList>
    </citation>
    <scope>NUCLEOTIDE SEQUENCE [LARGE SCALE GENOMIC DNA]</scope>
    <source>
        <strain evidence="2 3">OJF2</strain>
        <plasmid evidence="3">pojf2_1</plasmid>
    </source>
</reference>
<accession>A0A5B9WFD2</accession>
<sequence>MLAPASMRRLSSWRPPGETRPNPGGVHTQGTPGDPTVTAAAPPPDFQQDRILALVLAGTVSLPSTPPATGDLFLTRDPEPIPDLTAFGVLPTPYFIKIVQVVSPLCVVTRTLALKDLRAVTIPDPEEAGREQPRRVTLPLARIVGHIEKLARDLGDEVEHLLFEKAVIHVPEGAQVLVRVDSYFGVTAAEAAQHLIPPGKTCCH</sequence>
<evidence type="ECO:0000313" key="3">
    <source>
        <dbReference type="Proteomes" id="UP000324233"/>
    </source>
</evidence>
<dbReference type="KEGG" id="agv:OJF2_78970"/>
<keyword evidence="3" id="KW-1185">Reference proteome</keyword>
<dbReference type="Proteomes" id="UP000324233">
    <property type="component" value="Plasmid pOJF2_1"/>
</dbReference>
<dbReference type="AlphaFoldDB" id="A0A5B9WFD2"/>
<name>A0A5B9WFD2_9BACT</name>
<dbReference type="EMBL" id="CP042998">
    <property type="protein sequence ID" value="QEH39282.1"/>
    <property type="molecule type" value="Genomic_DNA"/>
</dbReference>
<geneLocation type="plasmid" evidence="3">
    <name>pojf2_1</name>
</geneLocation>
<feature type="compositionally biased region" description="Low complexity" evidence="1">
    <location>
        <begin position="30"/>
        <end position="40"/>
    </location>
</feature>
<evidence type="ECO:0000256" key="1">
    <source>
        <dbReference type="SAM" id="MobiDB-lite"/>
    </source>
</evidence>
<protein>
    <submittedName>
        <fullName evidence="2">Uncharacterized protein</fullName>
    </submittedName>
</protein>
<organism evidence="2 3">
    <name type="scientific">Aquisphaera giovannonii</name>
    <dbReference type="NCBI Taxonomy" id="406548"/>
    <lineage>
        <taxon>Bacteria</taxon>
        <taxon>Pseudomonadati</taxon>
        <taxon>Planctomycetota</taxon>
        <taxon>Planctomycetia</taxon>
        <taxon>Isosphaerales</taxon>
        <taxon>Isosphaeraceae</taxon>
        <taxon>Aquisphaera</taxon>
    </lineage>
</organism>
<proteinExistence type="predicted"/>
<keyword evidence="2" id="KW-0614">Plasmid</keyword>